<feature type="chain" id="PRO_5012317062" evidence="3">
    <location>
        <begin position="16"/>
        <end position="543"/>
    </location>
</feature>
<evidence type="ECO:0000256" key="2">
    <source>
        <dbReference type="PROSITE-ProRule" id="PRU00124"/>
    </source>
</evidence>
<dbReference type="AlphaFoldDB" id="A0A0U2UF78"/>
<dbReference type="Gene3D" id="4.10.400.10">
    <property type="entry name" value="Low-density Lipoprotein Receptor"/>
    <property type="match status" value="1"/>
</dbReference>
<dbReference type="InterPro" id="IPR002509">
    <property type="entry name" value="NODB_dom"/>
</dbReference>
<feature type="domain" description="Chitin-binding type-2" evidence="4">
    <location>
        <begin position="42"/>
        <end position="103"/>
    </location>
</feature>
<dbReference type="InterPro" id="IPR036508">
    <property type="entry name" value="Chitin-bd_dom_sf"/>
</dbReference>
<dbReference type="PANTHER" id="PTHR45985:SF6">
    <property type="entry name" value="FI03450P"/>
    <property type="match status" value="1"/>
</dbReference>
<evidence type="ECO:0000256" key="3">
    <source>
        <dbReference type="SAM" id="SignalP"/>
    </source>
</evidence>
<dbReference type="InterPro" id="IPR002557">
    <property type="entry name" value="Chitin-bd_dom"/>
</dbReference>
<dbReference type="PROSITE" id="PS50940">
    <property type="entry name" value="CHIT_BIND_II"/>
    <property type="match status" value="1"/>
</dbReference>
<feature type="disulfide bond" evidence="2">
    <location>
        <begin position="121"/>
        <end position="133"/>
    </location>
</feature>
<protein>
    <submittedName>
        <fullName evidence="5">Chitin deacetylase 1</fullName>
    </submittedName>
</protein>
<dbReference type="InterPro" id="IPR002172">
    <property type="entry name" value="LDrepeatLR_classA_rpt"/>
</dbReference>
<dbReference type="Gene3D" id="3.20.20.370">
    <property type="entry name" value="Glycoside hydrolase/deacetylase"/>
    <property type="match status" value="1"/>
</dbReference>
<dbReference type="CDD" id="cd00112">
    <property type="entry name" value="LDLa"/>
    <property type="match status" value="1"/>
</dbReference>
<accession>A0A0U2UF78</accession>
<dbReference type="InterPro" id="IPR023415">
    <property type="entry name" value="LDLR_class-A_CS"/>
</dbReference>
<dbReference type="SUPFAM" id="SSF57424">
    <property type="entry name" value="LDL receptor-like module"/>
    <property type="match status" value="1"/>
</dbReference>
<name>A0A0U2UF78_ACAPC</name>
<proteinExistence type="evidence at transcript level"/>
<feature type="disulfide bond" evidence="2">
    <location>
        <begin position="128"/>
        <end position="146"/>
    </location>
</feature>
<dbReference type="SUPFAM" id="SSF88713">
    <property type="entry name" value="Glycoside hydrolase/deacetylase"/>
    <property type="match status" value="1"/>
</dbReference>
<dbReference type="Pfam" id="PF01522">
    <property type="entry name" value="Polysacc_deac_1"/>
    <property type="match status" value="1"/>
</dbReference>
<dbReference type="Pfam" id="PF00057">
    <property type="entry name" value="Ldl_recept_a"/>
    <property type="match status" value="1"/>
</dbReference>
<dbReference type="Pfam" id="PF01607">
    <property type="entry name" value="CBM_14"/>
    <property type="match status" value="1"/>
</dbReference>
<dbReference type="GO" id="GO:0005576">
    <property type="term" value="C:extracellular region"/>
    <property type="evidence" value="ECO:0007669"/>
    <property type="project" value="InterPro"/>
</dbReference>
<dbReference type="InterPro" id="IPR011330">
    <property type="entry name" value="Glyco_hydro/deAcase_b/a-brl"/>
</dbReference>
<evidence type="ECO:0000259" key="4">
    <source>
        <dbReference type="PROSITE" id="PS50940"/>
    </source>
</evidence>
<dbReference type="PROSITE" id="PS01209">
    <property type="entry name" value="LDLRA_1"/>
    <property type="match status" value="1"/>
</dbReference>
<dbReference type="SUPFAM" id="SSF57625">
    <property type="entry name" value="Invertebrate chitin-binding proteins"/>
    <property type="match status" value="1"/>
</dbReference>
<feature type="disulfide bond" evidence="2">
    <location>
        <begin position="140"/>
        <end position="155"/>
    </location>
</feature>
<dbReference type="GO" id="GO:0016810">
    <property type="term" value="F:hydrolase activity, acting on carbon-nitrogen (but not peptide) bonds"/>
    <property type="evidence" value="ECO:0007669"/>
    <property type="project" value="InterPro"/>
</dbReference>
<evidence type="ECO:0000256" key="1">
    <source>
        <dbReference type="ARBA" id="ARBA00023157"/>
    </source>
</evidence>
<dbReference type="EMBL" id="KT754625">
    <property type="protein sequence ID" value="ALS04459.1"/>
    <property type="molecule type" value="mRNA"/>
</dbReference>
<dbReference type="Gene3D" id="2.170.140.10">
    <property type="entry name" value="Chitin binding domain"/>
    <property type="match status" value="1"/>
</dbReference>
<reference evidence="5" key="1">
    <citation type="journal article" date="2015" name="Sci. Rep.">
        <title>Spliced leader RNA trans-splicing discovered in copepods.</title>
        <authorList>
            <person name="Yang F."/>
            <person name="Xu D."/>
            <person name="Zhuang Y."/>
            <person name="Yi X."/>
            <person name="Huang Y."/>
            <person name="Chen H."/>
            <person name="Lin S."/>
            <person name="Campbell D.A."/>
            <person name="Sturm N.R."/>
            <person name="Liu G."/>
            <person name="Zhang H."/>
        </authorList>
    </citation>
    <scope>NUCLEOTIDE SEQUENCE</scope>
</reference>
<sequence length="543" mass="61417">MYFLFCCLFIGATIAQELPIVDESEVLLERYKRQVSEDDIKDALCKDKNGGEFFRLVAGAAHCRDVVACAENGLQAIRCPPGLAFDLDKQTCEWKNAVKNCNVKARPKLALPLFKTTEPLCDEGYLACGDGKCLKTELFCDETPDCEDGSDENLCGPRTDPNRAAECDPEICRLPDCFCSPTSTKIPGGLDPTDTPQMIVITFDDAVNSNNFDIYKRLFNGRRKNPNSCDIRATFFVSHKYTNYSMVEELHRMGNEMAGHSITHDNDEDYWREGSKETWAKEMAGSRAILETFGRLPRGEVLGVRAPLLRLGGNNMFAALEEEEFLYDSSMVAPLQNPPLWPYTTYFAIPHACHGNFQKCPTRSYGVWEMVMNEFDPREEPATDRNEQVSGCVMLDSCTGIRTPDALYNVLTHNFIRHYEQNRAPLGLYMHAAWFNKSPEMLDALEFWIDEILSTYNNVFFVTMNDVLKFMQQPFPIRDAVKFTGWRNYCTELGTPSQCEESTTCVLETEELGGLKQRMQTCAKCPDKFPWLNDPLGSGIPSS</sequence>
<organism evidence="5">
    <name type="scientific">Acartia pacifica</name>
    <name type="common">Copepod</name>
    <dbReference type="NCBI Taxonomy" id="335913"/>
    <lineage>
        <taxon>Eukaryota</taxon>
        <taxon>Metazoa</taxon>
        <taxon>Ecdysozoa</taxon>
        <taxon>Arthropoda</taxon>
        <taxon>Crustacea</taxon>
        <taxon>Multicrustacea</taxon>
        <taxon>Hexanauplia</taxon>
        <taxon>Copepoda</taxon>
        <taxon>Calanoida</taxon>
        <taxon>Acartiidae</taxon>
        <taxon>Acartia</taxon>
    </lineage>
</organism>
<keyword evidence="1 2" id="KW-1015">Disulfide bond</keyword>
<dbReference type="SMART" id="SM00192">
    <property type="entry name" value="LDLa"/>
    <property type="match status" value="1"/>
</dbReference>
<dbReference type="InterPro" id="IPR036055">
    <property type="entry name" value="LDL_receptor-like_sf"/>
</dbReference>
<dbReference type="PROSITE" id="PS50068">
    <property type="entry name" value="LDLRA_2"/>
    <property type="match status" value="1"/>
</dbReference>
<dbReference type="GO" id="GO:0005975">
    <property type="term" value="P:carbohydrate metabolic process"/>
    <property type="evidence" value="ECO:0007669"/>
    <property type="project" value="InterPro"/>
</dbReference>
<dbReference type="PANTHER" id="PTHR45985">
    <property type="match status" value="1"/>
</dbReference>
<keyword evidence="3" id="KW-0732">Signal</keyword>
<dbReference type="GO" id="GO:0008061">
    <property type="term" value="F:chitin binding"/>
    <property type="evidence" value="ECO:0007669"/>
    <property type="project" value="InterPro"/>
</dbReference>
<dbReference type="InterPro" id="IPR052740">
    <property type="entry name" value="CE4"/>
</dbReference>
<evidence type="ECO:0000313" key="5">
    <source>
        <dbReference type="EMBL" id="ALS04459.1"/>
    </source>
</evidence>
<feature type="signal peptide" evidence="3">
    <location>
        <begin position="1"/>
        <end position="15"/>
    </location>
</feature>
<dbReference type="SMART" id="SM00494">
    <property type="entry name" value="ChtBD2"/>
    <property type="match status" value="1"/>
</dbReference>
<dbReference type="FunFam" id="3.20.20.370:FF:000003">
    <property type="entry name" value="CLUMA_CG003232, isoform B"/>
    <property type="match status" value="1"/>
</dbReference>